<dbReference type="PANTHER" id="PTHR24252:SF18">
    <property type="entry name" value="OVOCHYMASE 1"/>
    <property type="match status" value="1"/>
</dbReference>
<dbReference type="EMBL" id="KB320405">
    <property type="protein sequence ID" value="ELW72507.1"/>
    <property type="molecule type" value="Genomic_DNA"/>
</dbReference>
<keyword evidence="6" id="KW-1185">Reference proteome</keyword>
<gene>
    <name evidence="5" type="ORF">TREES_T100009619</name>
</gene>
<dbReference type="Gene3D" id="2.60.120.290">
    <property type="entry name" value="Spermadhesin, CUB domain"/>
    <property type="match status" value="1"/>
</dbReference>
<dbReference type="Pfam" id="PF00089">
    <property type="entry name" value="Trypsin"/>
    <property type="match status" value="1"/>
</dbReference>
<dbReference type="eggNOG" id="KOG3627">
    <property type="taxonomic scope" value="Eukaryota"/>
</dbReference>
<evidence type="ECO:0000256" key="2">
    <source>
        <dbReference type="PROSITE-ProRule" id="PRU00059"/>
    </source>
</evidence>
<evidence type="ECO:0000313" key="6">
    <source>
        <dbReference type="Proteomes" id="UP000011518"/>
    </source>
</evidence>
<comment type="caution">
    <text evidence="2">Lacks conserved residue(s) required for the propagation of feature annotation.</text>
</comment>
<dbReference type="Gene3D" id="2.40.10.10">
    <property type="entry name" value="Trypsin-like serine proteases"/>
    <property type="match status" value="2"/>
</dbReference>
<dbReference type="STRING" id="246437.L9LFB2"/>
<reference evidence="6" key="1">
    <citation type="submission" date="2012-07" db="EMBL/GenBank/DDBJ databases">
        <title>Genome of the Chinese tree shrew, a rising model animal genetically related to primates.</title>
        <authorList>
            <person name="Zhang G."/>
            <person name="Fan Y."/>
            <person name="Yao Y."/>
            <person name="Huang Z."/>
        </authorList>
    </citation>
    <scope>NUCLEOTIDE SEQUENCE [LARGE SCALE GENOMIC DNA]</scope>
</reference>
<dbReference type="InterPro" id="IPR035914">
    <property type="entry name" value="Sperma_CUB_dom_sf"/>
</dbReference>
<dbReference type="Proteomes" id="UP000011518">
    <property type="component" value="Unassembled WGS sequence"/>
</dbReference>
<dbReference type="CDD" id="cd00041">
    <property type="entry name" value="CUB"/>
    <property type="match status" value="1"/>
</dbReference>
<dbReference type="GO" id="GO:0004252">
    <property type="term" value="F:serine-type endopeptidase activity"/>
    <property type="evidence" value="ECO:0007669"/>
    <property type="project" value="InterPro"/>
</dbReference>
<feature type="domain" description="Peptidase S1" evidence="4">
    <location>
        <begin position="91"/>
        <end position="357"/>
    </location>
</feature>
<dbReference type="PANTHER" id="PTHR24252">
    <property type="entry name" value="ACROSIN-RELATED"/>
    <property type="match status" value="1"/>
</dbReference>
<dbReference type="PROSITE" id="PS01180">
    <property type="entry name" value="CUB"/>
    <property type="match status" value="1"/>
</dbReference>
<proteinExistence type="predicted"/>
<evidence type="ECO:0000259" key="3">
    <source>
        <dbReference type="PROSITE" id="PS01180"/>
    </source>
</evidence>
<evidence type="ECO:0000259" key="4">
    <source>
        <dbReference type="PROSITE" id="PS50240"/>
    </source>
</evidence>
<dbReference type="InParanoid" id="L9LFB2"/>
<dbReference type="InterPro" id="IPR043504">
    <property type="entry name" value="Peptidase_S1_PA_chymotrypsin"/>
</dbReference>
<dbReference type="SUPFAM" id="SSF49854">
    <property type="entry name" value="Spermadhesin, CUB domain"/>
    <property type="match status" value="1"/>
</dbReference>
<keyword evidence="1" id="KW-1015">Disulfide bond</keyword>
<dbReference type="SUPFAM" id="SSF50494">
    <property type="entry name" value="Trypsin-like serine proteases"/>
    <property type="match status" value="2"/>
</dbReference>
<name>L9LFB2_TUPCH</name>
<organism evidence="5 6">
    <name type="scientific">Tupaia chinensis</name>
    <name type="common">Chinese tree shrew</name>
    <name type="synonym">Tupaia belangeri chinensis</name>
    <dbReference type="NCBI Taxonomy" id="246437"/>
    <lineage>
        <taxon>Eukaryota</taxon>
        <taxon>Metazoa</taxon>
        <taxon>Chordata</taxon>
        <taxon>Craniata</taxon>
        <taxon>Vertebrata</taxon>
        <taxon>Euteleostomi</taxon>
        <taxon>Mammalia</taxon>
        <taxon>Eutheria</taxon>
        <taxon>Euarchontoglires</taxon>
        <taxon>Scandentia</taxon>
        <taxon>Tupaiidae</taxon>
        <taxon>Tupaia</taxon>
    </lineage>
</organism>
<accession>L9LFB2</accession>
<dbReference type="InterPro" id="IPR000859">
    <property type="entry name" value="CUB_dom"/>
</dbReference>
<evidence type="ECO:0000313" key="5">
    <source>
        <dbReference type="EMBL" id="ELW72507.1"/>
    </source>
</evidence>
<evidence type="ECO:0000256" key="1">
    <source>
        <dbReference type="ARBA" id="ARBA00023157"/>
    </source>
</evidence>
<sequence length="412" mass="44989">MFVIRSLRQENTTKYCSSNLEPNINTSLPKEKDSGKPVACRRDAEIRALVGITSWVAGYARGSASPGNHSTASPVIFSKVFELVDFVTQHMITGSGYRSAAVSAEETVHFASYPELYPRNINCRWFIHVPGKHIIKLTFEDFTVELNQNCICDAVVIYGGPEEEYELARFCGIVTLTSVLSPSNATLIHFESDSENNSPDFKPGLTFFPSARFCGIVTLTSVLSPSNATLIHFESDSENNSPDFKPGLTFFPSDHGLASRLQQIRVLVLGREGCEHTYYSVHPQGITEKMICTDFSASGGKGAYQGGSGEALACTHGNGPFVLDSVNGWSPDCVRPRKPSVLARTKVSLDWILSKIKVSKDSKTARLSQSPNQESMVTCEDTLLTKLAGIVKIPRSPRGTSRRLSGIGFDSS</sequence>
<dbReference type="InterPro" id="IPR001254">
    <property type="entry name" value="Trypsin_dom"/>
</dbReference>
<protein>
    <submittedName>
        <fullName evidence="5">Ovochymase-1</fullName>
    </submittedName>
</protein>
<dbReference type="PROSITE" id="PS50240">
    <property type="entry name" value="TRYPSIN_DOM"/>
    <property type="match status" value="1"/>
</dbReference>
<dbReference type="AlphaFoldDB" id="L9LFB2"/>
<feature type="domain" description="CUB" evidence="3">
    <location>
        <begin position="93"/>
        <end position="208"/>
    </location>
</feature>
<dbReference type="SMART" id="SM00042">
    <property type="entry name" value="CUB"/>
    <property type="match status" value="1"/>
</dbReference>
<dbReference type="GO" id="GO:0006508">
    <property type="term" value="P:proteolysis"/>
    <property type="evidence" value="ECO:0007669"/>
    <property type="project" value="InterPro"/>
</dbReference>
<dbReference type="InterPro" id="IPR009003">
    <property type="entry name" value="Peptidase_S1_PA"/>
</dbReference>
<reference evidence="6" key="2">
    <citation type="journal article" date="2013" name="Nat. Commun.">
        <title>Genome of the Chinese tree shrew.</title>
        <authorList>
            <person name="Fan Y."/>
            <person name="Huang Z.Y."/>
            <person name="Cao C.C."/>
            <person name="Chen C.S."/>
            <person name="Chen Y.X."/>
            <person name="Fan D.D."/>
            <person name="He J."/>
            <person name="Hou H.L."/>
            <person name="Hu L."/>
            <person name="Hu X.T."/>
            <person name="Jiang X.T."/>
            <person name="Lai R."/>
            <person name="Lang Y.S."/>
            <person name="Liang B."/>
            <person name="Liao S.G."/>
            <person name="Mu D."/>
            <person name="Ma Y.Y."/>
            <person name="Niu Y.Y."/>
            <person name="Sun X.Q."/>
            <person name="Xia J.Q."/>
            <person name="Xiao J."/>
            <person name="Xiong Z.Q."/>
            <person name="Xu L."/>
            <person name="Yang L."/>
            <person name="Zhang Y."/>
            <person name="Zhao W."/>
            <person name="Zhao X.D."/>
            <person name="Zheng Y.T."/>
            <person name="Zhou J.M."/>
            <person name="Zhu Y.B."/>
            <person name="Zhang G.J."/>
            <person name="Wang J."/>
            <person name="Yao Y.G."/>
        </authorList>
    </citation>
    <scope>NUCLEOTIDE SEQUENCE [LARGE SCALE GENOMIC DNA]</scope>
</reference>
<dbReference type="Pfam" id="PF00431">
    <property type="entry name" value="CUB"/>
    <property type="match status" value="1"/>
</dbReference>
<dbReference type="FunFam" id="2.60.120.290:FF:000005">
    <property type="entry name" value="Procollagen C-endopeptidase enhancer 1"/>
    <property type="match status" value="1"/>
</dbReference>